<name>A0ABR3C1A6_9PEZI</name>
<dbReference type="Proteomes" id="UP001430584">
    <property type="component" value="Unassembled WGS sequence"/>
</dbReference>
<dbReference type="RefSeq" id="XP_066628248.1">
    <property type="nucleotide sequence ID" value="XM_066781246.1"/>
</dbReference>
<feature type="compositionally biased region" description="Polar residues" evidence="1">
    <location>
        <begin position="183"/>
        <end position="192"/>
    </location>
</feature>
<feature type="region of interest" description="Disordered" evidence="1">
    <location>
        <begin position="170"/>
        <end position="197"/>
    </location>
</feature>
<organism evidence="2 3">
    <name type="scientific">Diplodia seriata</name>
    <dbReference type="NCBI Taxonomy" id="420778"/>
    <lineage>
        <taxon>Eukaryota</taxon>
        <taxon>Fungi</taxon>
        <taxon>Dikarya</taxon>
        <taxon>Ascomycota</taxon>
        <taxon>Pezizomycotina</taxon>
        <taxon>Dothideomycetes</taxon>
        <taxon>Dothideomycetes incertae sedis</taxon>
        <taxon>Botryosphaeriales</taxon>
        <taxon>Botryosphaeriaceae</taxon>
        <taxon>Diplodia</taxon>
    </lineage>
</organism>
<feature type="compositionally biased region" description="Gly residues" evidence="1">
    <location>
        <begin position="84"/>
        <end position="128"/>
    </location>
</feature>
<feature type="region of interest" description="Disordered" evidence="1">
    <location>
        <begin position="1"/>
        <end position="150"/>
    </location>
</feature>
<dbReference type="EMBL" id="JAJVCZ030000011">
    <property type="protein sequence ID" value="KAL0254377.1"/>
    <property type="molecule type" value="Genomic_DNA"/>
</dbReference>
<proteinExistence type="predicted"/>
<evidence type="ECO:0000256" key="1">
    <source>
        <dbReference type="SAM" id="MobiDB-lite"/>
    </source>
</evidence>
<evidence type="ECO:0000313" key="3">
    <source>
        <dbReference type="Proteomes" id="UP001430584"/>
    </source>
</evidence>
<feature type="compositionally biased region" description="Basic and acidic residues" evidence="1">
    <location>
        <begin position="360"/>
        <end position="369"/>
    </location>
</feature>
<accession>A0ABR3C1A6</accession>
<feature type="compositionally biased region" description="Polar residues" evidence="1">
    <location>
        <begin position="71"/>
        <end position="82"/>
    </location>
</feature>
<dbReference type="GeneID" id="92013937"/>
<protein>
    <submittedName>
        <fullName evidence="2">Uncharacterized protein</fullName>
    </submittedName>
</protein>
<evidence type="ECO:0000313" key="2">
    <source>
        <dbReference type="EMBL" id="KAL0254377.1"/>
    </source>
</evidence>
<gene>
    <name evidence="2" type="ORF">SLS55_009852</name>
</gene>
<feature type="region of interest" description="Disordered" evidence="1">
    <location>
        <begin position="349"/>
        <end position="369"/>
    </location>
</feature>
<sequence length="369" mass="38139">MSRGLESSSVAQQVTVATPGNSARARSQAAGATIQSLPRTGGFSSGQTQPPRRIISPVRNGDAPSGPRFQTPRTQPRIQTRVTGGPGGGGSYRPSPGAGGSAAGRRPGGFGNRGGGAGARGGRQGGARRGNRRARNAGQRDDDGGEGSVQLSQPLLQYLLQLKAKRRAVKPYTPHQATKDELASQSALSATLGQPGGAPSLLDARLRTLADRAELSAPVHVLAQARRLVRGQFVKFTSDKERDAVMAHVASEQARIARKLSAQKGVEILPKPLEFAELDDATKKTVTDALVAGAYAVRGRAVEAPSAGRAADVGANRDIATRVLDLNGSYVGADAGKFLGRLNSLLGAQGAAASSTPEPARQEQGEKEA</sequence>
<reference evidence="2 3" key="1">
    <citation type="submission" date="2024-02" db="EMBL/GenBank/DDBJ databases">
        <title>De novo assembly and annotation of 12 fungi associated with fruit tree decline syndrome in Ontario, Canada.</title>
        <authorList>
            <person name="Sulman M."/>
            <person name="Ellouze W."/>
            <person name="Ilyukhin E."/>
        </authorList>
    </citation>
    <scope>NUCLEOTIDE SEQUENCE [LARGE SCALE GENOMIC DNA]</scope>
    <source>
        <strain evidence="2 3">FDS-637</strain>
    </source>
</reference>
<comment type="caution">
    <text evidence="2">The sequence shown here is derived from an EMBL/GenBank/DDBJ whole genome shotgun (WGS) entry which is preliminary data.</text>
</comment>
<keyword evidence="3" id="KW-1185">Reference proteome</keyword>
<feature type="compositionally biased region" description="Polar residues" evidence="1">
    <location>
        <begin position="1"/>
        <end position="25"/>
    </location>
</feature>